<evidence type="ECO:0000256" key="1">
    <source>
        <dbReference type="ARBA" id="ARBA00009437"/>
    </source>
</evidence>
<reference evidence="3 4" key="1">
    <citation type="submission" date="2016-10" db="EMBL/GenBank/DDBJ databases">
        <authorList>
            <person name="de Groot N.N."/>
        </authorList>
    </citation>
    <scope>NUCLEOTIDE SEQUENCE [LARGE SCALE GENOMIC DNA]</scope>
    <source>
        <strain evidence="3 4">DSM 28010</strain>
    </source>
</reference>
<protein>
    <submittedName>
        <fullName evidence="3">LysR family transcriptional regulator, glycine cleavage system transcriptional activator</fullName>
    </submittedName>
</protein>
<feature type="domain" description="LysR substrate-binding" evidence="2">
    <location>
        <begin position="39"/>
        <end position="239"/>
    </location>
</feature>
<comment type="similarity">
    <text evidence="1">Belongs to the LysR transcriptional regulatory family.</text>
</comment>
<dbReference type="AlphaFoldDB" id="A0A1G8GCK2"/>
<dbReference type="GO" id="GO:0003700">
    <property type="term" value="F:DNA-binding transcription factor activity"/>
    <property type="evidence" value="ECO:0007669"/>
    <property type="project" value="TreeGrafter"/>
</dbReference>
<dbReference type="PANTHER" id="PTHR30537">
    <property type="entry name" value="HTH-TYPE TRANSCRIPTIONAL REGULATOR"/>
    <property type="match status" value="1"/>
</dbReference>
<sequence length="251" mass="27665">MLFRREGGRVSLTKTGRAYAGRLTDLLDNLADTTEKARGGNSQELRILSTPGFAARWLVPRLSRFSHAHAIKLRVADAAPSTDFASNDADVVVQWRDQSAPGLEVMPFLESARYPMAAPDFVKEKRLSEPSDLLTVPLLRDQTDDLWSAWFRKLGIDADADAMIDGPAYPNCEYATSAAEAGLGVTLGYEAVLRDTLDEGRLIKLFEVGTTPFSIYGLACETGRKDEPLIRGFLEWALSESLSDNTCPIRH</sequence>
<dbReference type="Gene3D" id="3.40.190.10">
    <property type="entry name" value="Periplasmic binding protein-like II"/>
    <property type="match status" value="2"/>
</dbReference>
<dbReference type="Proteomes" id="UP000199340">
    <property type="component" value="Unassembled WGS sequence"/>
</dbReference>
<gene>
    <name evidence="3" type="ORF">SAMN05421850_10120</name>
</gene>
<accession>A0A1G8GCK2</accession>
<dbReference type="GO" id="GO:0043565">
    <property type="term" value="F:sequence-specific DNA binding"/>
    <property type="evidence" value="ECO:0007669"/>
    <property type="project" value="TreeGrafter"/>
</dbReference>
<evidence type="ECO:0000313" key="4">
    <source>
        <dbReference type="Proteomes" id="UP000199340"/>
    </source>
</evidence>
<dbReference type="InterPro" id="IPR058163">
    <property type="entry name" value="LysR-type_TF_proteobact-type"/>
</dbReference>
<dbReference type="Pfam" id="PF03466">
    <property type="entry name" value="LysR_substrate"/>
    <property type="match status" value="1"/>
</dbReference>
<keyword evidence="4" id="KW-1185">Reference proteome</keyword>
<proteinExistence type="inferred from homology"/>
<dbReference type="SUPFAM" id="SSF53850">
    <property type="entry name" value="Periplasmic binding protein-like II"/>
    <property type="match status" value="1"/>
</dbReference>
<name>A0A1G8GCK2_9RHOB</name>
<dbReference type="EMBL" id="FNEB01000001">
    <property type="protein sequence ID" value="SDH92094.1"/>
    <property type="molecule type" value="Genomic_DNA"/>
</dbReference>
<organism evidence="3 4">
    <name type="scientific">Lutimaribacter saemankumensis</name>
    <dbReference type="NCBI Taxonomy" id="490829"/>
    <lineage>
        <taxon>Bacteria</taxon>
        <taxon>Pseudomonadati</taxon>
        <taxon>Pseudomonadota</taxon>
        <taxon>Alphaproteobacteria</taxon>
        <taxon>Rhodobacterales</taxon>
        <taxon>Roseobacteraceae</taxon>
        <taxon>Lutimaribacter</taxon>
    </lineage>
</organism>
<dbReference type="InterPro" id="IPR005119">
    <property type="entry name" value="LysR_subst-bd"/>
</dbReference>
<evidence type="ECO:0000259" key="2">
    <source>
        <dbReference type="Pfam" id="PF03466"/>
    </source>
</evidence>
<dbReference type="PANTHER" id="PTHR30537:SF79">
    <property type="entry name" value="TRANSCRIPTIONAL REGULATOR-RELATED"/>
    <property type="match status" value="1"/>
</dbReference>
<evidence type="ECO:0000313" key="3">
    <source>
        <dbReference type="EMBL" id="SDH92094.1"/>
    </source>
</evidence>
<dbReference type="GO" id="GO:0006351">
    <property type="term" value="P:DNA-templated transcription"/>
    <property type="evidence" value="ECO:0007669"/>
    <property type="project" value="TreeGrafter"/>
</dbReference>